<name>A0A0J6CNY9_9BACL</name>
<gene>
    <name evidence="2" type="ORF">AB986_01035</name>
</gene>
<comment type="caution">
    <text evidence="2">The sequence shown here is derived from an EMBL/GenBank/DDBJ whole genome shotgun (WGS) entry which is preliminary data.</text>
</comment>
<dbReference type="CDD" id="cd04301">
    <property type="entry name" value="NAT_SF"/>
    <property type="match status" value="1"/>
</dbReference>
<evidence type="ECO:0000259" key="1">
    <source>
        <dbReference type="PROSITE" id="PS51186"/>
    </source>
</evidence>
<dbReference type="STRING" id="157733.AB986_01035"/>
<feature type="domain" description="N-acetyltransferase" evidence="1">
    <location>
        <begin position="2"/>
        <end position="154"/>
    </location>
</feature>
<accession>A0A0J6CNY9</accession>
<dbReference type="RefSeq" id="WP_048309035.1">
    <property type="nucleotide sequence ID" value="NZ_CP119526.1"/>
</dbReference>
<dbReference type="GO" id="GO:0016747">
    <property type="term" value="F:acyltransferase activity, transferring groups other than amino-acyl groups"/>
    <property type="evidence" value="ECO:0007669"/>
    <property type="project" value="InterPro"/>
</dbReference>
<sequence>MIKLSKVNEVEFKEYLDFMIPDHANEITKNFNLTLEQALEESEMMINDMFKDGLATEGQCLYNIIKANSNEKVGLLWYSIIPEINSAYLYHILIDEHERGKGYGTKTIEMLQDNLRERGVNSIGLSVFGKNDGAYRLYKKMGYSNTRISMEKTL</sequence>
<dbReference type="Proteomes" id="UP000035996">
    <property type="component" value="Unassembled WGS sequence"/>
</dbReference>
<dbReference type="Gene3D" id="3.40.630.30">
    <property type="match status" value="1"/>
</dbReference>
<evidence type="ECO:0000313" key="2">
    <source>
        <dbReference type="EMBL" id="KMM37951.1"/>
    </source>
</evidence>
<keyword evidence="3" id="KW-1185">Reference proteome</keyword>
<dbReference type="InterPro" id="IPR016181">
    <property type="entry name" value="Acyl_CoA_acyltransferase"/>
</dbReference>
<dbReference type="InterPro" id="IPR000182">
    <property type="entry name" value="GNAT_dom"/>
</dbReference>
<dbReference type="SUPFAM" id="SSF55729">
    <property type="entry name" value="Acyl-CoA N-acyltransferases (Nat)"/>
    <property type="match status" value="1"/>
</dbReference>
<protein>
    <recommendedName>
        <fullName evidence="1">N-acetyltransferase domain-containing protein</fullName>
    </recommendedName>
</protein>
<dbReference type="AlphaFoldDB" id="A0A0J6CNY9"/>
<dbReference type="OrthoDB" id="65897at2"/>
<organism evidence="2 3">
    <name type="scientific">Guptibacillus hwajinpoensis</name>
    <dbReference type="NCBI Taxonomy" id="208199"/>
    <lineage>
        <taxon>Bacteria</taxon>
        <taxon>Bacillati</taxon>
        <taxon>Bacillota</taxon>
        <taxon>Bacilli</taxon>
        <taxon>Bacillales</taxon>
        <taxon>Guptibacillaceae</taxon>
        <taxon>Guptibacillus</taxon>
    </lineage>
</organism>
<dbReference type="EMBL" id="LELK01000001">
    <property type="protein sequence ID" value="KMM37951.1"/>
    <property type="molecule type" value="Genomic_DNA"/>
</dbReference>
<dbReference type="Pfam" id="PF00583">
    <property type="entry name" value="Acetyltransf_1"/>
    <property type="match status" value="1"/>
</dbReference>
<evidence type="ECO:0000313" key="3">
    <source>
        <dbReference type="Proteomes" id="UP000035996"/>
    </source>
</evidence>
<reference evidence="2" key="1">
    <citation type="submission" date="2015-06" db="EMBL/GenBank/DDBJ databases">
        <authorList>
            <person name="Liu B."/>
            <person name="Wang J."/>
            <person name="Zhu Y."/>
            <person name="Liu G."/>
            <person name="Chen Q."/>
            <person name="Zheng C."/>
            <person name="Che J."/>
            <person name="Ge C."/>
            <person name="Shi H."/>
            <person name="Pan Z."/>
            <person name="Liu X."/>
        </authorList>
    </citation>
    <scope>NUCLEOTIDE SEQUENCE [LARGE SCALE GENOMIC DNA]</scope>
    <source>
        <strain evidence="2">DSM 16346</strain>
    </source>
</reference>
<dbReference type="PROSITE" id="PS51186">
    <property type="entry name" value="GNAT"/>
    <property type="match status" value="1"/>
</dbReference>
<proteinExistence type="predicted"/>